<evidence type="ECO:0000313" key="2">
    <source>
        <dbReference type="EMBL" id="OJG18399.1"/>
    </source>
</evidence>
<keyword evidence="1" id="KW-1133">Transmembrane helix</keyword>
<dbReference type="AlphaFoldDB" id="A0A1L8RF52"/>
<organism evidence="2 3">
    <name type="scientific">Enterococcus canis</name>
    <dbReference type="NCBI Taxonomy" id="214095"/>
    <lineage>
        <taxon>Bacteria</taxon>
        <taxon>Bacillati</taxon>
        <taxon>Bacillota</taxon>
        <taxon>Bacilli</taxon>
        <taxon>Lactobacillales</taxon>
        <taxon>Enterococcaceae</taxon>
        <taxon>Enterococcus</taxon>
    </lineage>
</organism>
<sequence>MAFFFLNSYDKMSIFKKDMIIMEELDWNDLTQNSDYNSGCGIFFMFVIFLGMAVLLITVKTADYFLNTPEEQIQRTLRKFEKIPPYDPRDNSFQVKKLEESSNEMSFEVTIKSSDFKEKDKVYSYVVKAKVTKRLIFTPKLEIYSVVRE</sequence>
<comment type="caution">
    <text evidence="2">The sequence shown here is derived from an EMBL/GenBank/DDBJ whole genome shotgun (WGS) entry which is preliminary data.</text>
</comment>
<protein>
    <submittedName>
        <fullName evidence="2">Uncharacterized protein</fullName>
    </submittedName>
</protein>
<reference evidence="2 3" key="1">
    <citation type="submission" date="2014-12" db="EMBL/GenBank/DDBJ databases">
        <title>Draft genome sequences of 29 type strains of Enterococci.</title>
        <authorList>
            <person name="Zhong Z."/>
            <person name="Sun Z."/>
            <person name="Liu W."/>
            <person name="Zhang W."/>
            <person name="Zhang H."/>
        </authorList>
    </citation>
    <scope>NUCLEOTIDE SEQUENCE [LARGE SCALE GENOMIC DNA]</scope>
    <source>
        <strain evidence="2 3">DSM 17029</strain>
    </source>
</reference>
<keyword evidence="1" id="KW-0472">Membrane</keyword>
<name>A0A1L8RF52_9ENTE</name>
<keyword evidence="1" id="KW-0812">Transmembrane</keyword>
<dbReference type="Proteomes" id="UP000181884">
    <property type="component" value="Unassembled WGS sequence"/>
</dbReference>
<evidence type="ECO:0000256" key="1">
    <source>
        <dbReference type="SAM" id="Phobius"/>
    </source>
</evidence>
<feature type="transmembrane region" description="Helical" evidence="1">
    <location>
        <begin position="36"/>
        <end position="59"/>
    </location>
</feature>
<proteinExistence type="predicted"/>
<evidence type="ECO:0000313" key="3">
    <source>
        <dbReference type="Proteomes" id="UP000181884"/>
    </source>
</evidence>
<keyword evidence="3" id="KW-1185">Reference proteome</keyword>
<accession>A0A1L8RF52</accession>
<dbReference type="EMBL" id="JXKH01000004">
    <property type="protein sequence ID" value="OJG18399.1"/>
    <property type="molecule type" value="Genomic_DNA"/>
</dbReference>
<gene>
    <name evidence="2" type="ORF">RU97_GL001796</name>
</gene>